<dbReference type="InterPro" id="IPR007404">
    <property type="entry name" value="YdjM-like"/>
</dbReference>
<evidence type="ECO:0000313" key="1">
    <source>
        <dbReference type="EMBL" id="MBO1108147.1"/>
    </source>
</evidence>
<dbReference type="EMBL" id="JAFNAA010000007">
    <property type="protein sequence ID" value="MBO1108147.1"/>
    <property type="molecule type" value="Genomic_DNA"/>
</dbReference>
<evidence type="ECO:0000313" key="2">
    <source>
        <dbReference type="Proteomes" id="UP000664658"/>
    </source>
</evidence>
<dbReference type="GeneID" id="69706086"/>
<gene>
    <name evidence="1" type="ORF">J2R62_07925</name>
</gene>
<keyword evidence="1" id="KW-0378">Hydrolase</keyword>
<sequence length="164" mass="18119">MTAQGHLLFSVACIVLAKKAGITPELVHLDWWHAIPATLLGSLLPDIDHPRSFLGQHLRWISVPIAKVFGHRGFTHSLLAVALALWCLLYKLPASVPVPVGMVDAFIVGYLSHLLGDALTPAGVPLFWPVKQRFRLPLLNFRTGSHAETIICVLMVAGSLWWRH</sequence>
<name>A0A8I2B5L4_PLESH</name>
<dbReference type="Pfam" id="PF04307">
    <property type="entry name" value="YdjM"/>
    <property type="match status" value="1"/>
</dbReference>
<reference evidence="1" key="1">
    <citation type="submission" date="2021-03" db="EMBL/GenBank/DDBJ databases">
        <title>Plesiomonas shigelloides zfcc0051, isolated from zebrafish feces.</title>
        <authorList>
            <person name="Vanderhoek Z."/>
            <person name="Gaulke C."/>
        </authorList>
    </citation>
    <scope>NUCLEOTIDE SEQUENCE</scope>
    <source>
        <strain evidence="1">Zfcc0051</strain>
    </source>
</reference>
<dbReference type="PANTHER" id="PTHR35531">
    <property type="entry name" value="INNER MEMBRANE PROTEIN YBCI-RELATED"/>
    <property type="match status" value="1"/>
</dbReference>
<dbReference type="RefSeq" id="WP_010861847.1">
    <property type="nucleotide sequence ID" value="NZ_CP050969.1"/>
</dbReference>
<protein>
    <submittedName>
        <fullName evidence="1">Metal-dependent hydrolase</fullName>
    </submittedName>
</protein>
<dbReference type="PANTHER" id="PTHR35531:SF1">
    <property type="entry name" value="INNER MEMBRANE PROTEIN YBCI-RELATED"/>
    <property type="match status" value="1"/>
</dbReference>
<comment type="caution">
    <text evidence="1">The sequence shown here is derived from an EMBL/GenBank/DDBJ whole genome shotgun (WGS) entry which is preliminary data.</text>
</comment>
<dbReference type="Proteomes" id="UP000664658">
    <property type="component" value="Unassembled WGS sequence"/>
</dbReference>
<proteinExistence type="predicted"/>
<organism evidence="1 2">
    <name type="scientific">Plesiomonas shigelloides</name>
    <name type="common">Aeromonas shigelloides</name>
    <dbReference type="NCBI Taxonomy" id="703"/>
    <lineage>
        <taxon>Bacteria</taxon>
        <taxon>Pseudomonadati</taxon>
        <taxon>Pseudomonadota</taxon>
        <taxon>Gammaproteobacteria</taxon>
        <taxon>Enterobacterales</taxon>
        <taxon>Enterobacteriaceae</taxon>
        <taxon>Plesiomonas</taxon>
    </lineage>
</organism>
<dbReference type="NCBIfam" id="NF008651">
    <property type="entry name" value="PRK11648.1"/>
    <property type="match status" value="1"/>
</dbReference>
<accession>A0A8I2B5L4</accession>
<dbReference type="GO" id="GO:0016787">
    <property type="term" value="F:hydrolase activity"/>
    <property type="evidence" value="ECO:0007669"/>
    <property type="project" value="UniProtKB-KW"/>
</dbReference>
<dbReference type="InterPro" id="IPR016956">
    <property type="entry name" value="YdjM"/>
</dbReference>
<dbReference type="PIRSF" id="PIRSF030780">
    <property type="entry name" value="Md_memb_hyd_prd"/>
    <property type="match status" value="1"/>
</dbReference>
<dbReference type="AlphaFoldDB" id="A0A8I2B5L4"/>